<feature type="domain" description="DUF4325" evidence="1">
    <location>
        <begin position="120"/>
        <end position="172"/>
    </location>
</feature>
<evidence type="ECO:0000259" key="1">
    <source>
        <dbReference type="Pfam" id="PF14213"/>
    </source>
</evidence>
<name>L0D9F9_SINAD</name>
<evidence type="ECO:0000313" key="3">
    <source>
        <dbReference type="Proteomes" id="UP000010798"/>
    </source>
</evidence>
<dbReference type="STRING" id="886293.Sinac_1651"/>
<gene>
    <name evidence="2" type="ordered locus">Sinac_1651</name>
</gene>
<dbReference type="Proteomes" id="UP000010798">
    <property type="component" value="Chromosome"/>
</dbReference>
<protein>
    <recommendedName>
        <fullName evidence="1">DUF4325 domain-containing protein</fullName>
    </recommendedName>
</protein>
<dbReference type="eggNOG" id="COG0640">
    <property type="taxonomic scope" value="Bacteria"/>
</dbReference>
<proteinExistence type="predicted"/>
<dbReference type="Pfam" id="PF14213">
    <property type="entry name" value="DUF4325"/>
    <property type="match status" value="1"/>
</dbReference>
<accession>L0D9F9</accession>
<dbReference type="HOGENOM" id="CLU_1481057_0_0_0"/>
<organism evidence="2 3">
    <name type="scientific">Singulisphaera acidiphila (strain ATCC BAA-1392 / DSM 18658 / VKM B-2454 / MOB10)</name>
    <dbReference type="NCBI Taxonomy" id="886293"/>
    <lineage>
        <taxon>Bacteria</taxon>
        <taxon>Pseudomonadati</taxon>
        <taxon>Planctomycetota</taxon>
        <taxon>Planctomycetia</taxon>
        <taxon>Isosphaerales</taxon>
        <taxon>Isosphaeraceae</taxon>
        <taxon>Singulisphaera</taxon>
    </lineage>
</organism>
<dbReference type="KEGG" id="saci:Sinac_1651"/>
<dbReference type="RefSeq" id="WP_015245199.1">
    <property type="nucleotide sequence ID" value="NC_019892.1"/>
</dbReference>
<dbReference type="OrthoDB" id="1778336at2"/>
<dbReference type="AlphaFoldDB" id="L0D9F9"/>
<dbReference type="InterPro" id="IPR025474">
    <property type="entry name" value="DUF4325"/>
</dbReference>
<sequence>MPILILRDGPFDGHTVNSNSANDRLPDMLGFTRSGSCESSSGDAGTGSAAMFYQWHMVEPKEITAEAYFPPWPYHADYKSTNQTDDHGRIVFEFAPPFVVTLKLASLTAGKVPMARSEAKQLLGSVRTPVRLTLDFSDLESVGQGFADEAFRVWEKEHLDSIITYTNANPEVESMIRRTRKP</sequence>
<dbReference type="EMBL" id="CP003364">
    <property type="protein sequence ID" value="AGA26029.1"/>
    <property type="molecule type" value="Genomic_DNA"/>
</dbReference>
<evidence type="ECO:0000313" key="2">
    <source>
        <dbReference type="EMBL" id="AGA26029.1"/>
    </source>
</evidence>
<reference evidence="2 3" key="1">
    <citation type="submission" date="2012-02" db="EMBL/GenBank/DDBJ databases">
        <title>Complete sequence of chromosome of Singulisphaera acidiphila DSM 18658.</title>
        <authorList>
            <consortium name="US DOE Joint Genome Institute (JGI-PGF)"/>
            <person name="Lucas S."/>
            <person name="Copeland A."/>
            <person name="Lapidus A."/>
            <person name="Glavina del Rio T."/>
            <person name="Dalin E."/>
            <person name="Tice H."/>
            <person name="Bruce D."/>
            <person name="Goodwin L."/>
            <person name="Pitluck S."/>
            <person name="Peters L."/>
            <person name="Ovchinnikova G."/>
            <person name="Chertkov O."/>
            <person name="Kyrpides N."/>
            <person name="Mavromatis K."/>
            <person name="Ivanova N."/>
            <person name="Brettin T."/>
            <person name="Detter J.C."/>
            <person name="Han C."/>
            <person name="Larimer F."/>
            <person name="Land M."/>
            <person name="Hauser L."/>
            <person name="Markowitz V."/>
            <person name="Cheng J.-F."/>
            <person name="Hugenholtz P."/>
            <person name="Woyke T."/>
            <person name="Wu D."/>
            <person name="Tindall B."/>
            <person name="Pomrenke H."/>
            <person name="Brambilla E."/>
            <person name="Klenk H.-P."/>
            <person name="Eisen J.A."/>
        </authorList>
    </citation>
    <scope>NUCLEOTIDE SEQUENCE [LARGE SCALE GENOMIC DNA]</scope>
    <source>
        <strain evidence="3">ATCC BAA-1392 / DSM 18658 / VKM B-2454 / MOB10</strain>
    </source>
</reference>
<keyword evidence="3" id="KW-1185">Reference proteome</keyword>